<evidence type="ECO:0000256" key="4">
    <source>
        <dbReference type="ARBA" id="ARBA00022679"/>
    </source>
</evidence>
<dbReference type="FunFam" id="3.30.200.20:FF:000191">
    <property type="entry name" value="3-phosphoinositide-dependent protein kinase 2-like"/>
    <property type="match status" value="1"/>
</dbReference>
<evidence type="ECO:0000313" key="13">
    <source>
        <dbReference type="EMBL" id="TPX66395.1"/>
    </source>
</evidence>
<comment type="catalytic activity">
    <reaction evidence="9">
        <text>L-seryl-[protein] + ATP = O-phospho-L-seryl-[protein] + ADP + H(+)</text>
        <dbReference type="Rhea" id="RHEA:17989"/>
        <dbReference type="Rhea" id="RHEA-COMP:9863"/>
        <dbReference type="Rhea" id="RHEA-COMP:11604"/>
        <dbReference type="ChEBI" id="CHEBI:15378"/>
        <dbReference type="ChEBI" id="CHEBI:29999"/>
        <dbReference type="ChEBI" id="CHEBI:30616"/>
        <dbReference type="ChEBI" id="CHEBI:83421"/>
        <dbReference type="ChEBI" id="CHEBI:456216"/>
        <dbReference type="EC" id="2.7.11.1"/>
    </reaction>
</comment>
<dbReference type="InterPro" id="IPR008271">
    <property type="entry name" value="Ser/Thr_kinase_AS"/>
</dbReference>
<dbReference type="Gene3D" id="1.10.510.10">
    <property type="entry name" value="Transferase(Phosphotransferase) domain 1"/>
    <property type="match status" value="1"/>
</dbReference>
<dbReference type="InterPro" id="IPR011009">
    <property type="entry name" value="Kinase-like_dom_sf"/>
</dbReference>
<reference evidence="13 14" key="1">
    <citation type="journal article" date="2019" name="Sci. Rep.">
        <title>Comparative genomics of chytrid fungi reveal insights into the obligate biotrophic and pathogenic lifestyle of Synchytrium endobioticum.</title>
        <authorList>
            <person name="van de Vossenberg B.T.L.H."/>
            <person name="Warris S."/>
            <person name="Nguyen H.D.T."/>
            <person name="van Gent-Pelzer M.P.E."/>
            <person name="Joly D.L."/>
            <person name="van de Geest H.C."/>
            <person name="Bonants P.J.M."/>
            <person name="Smith D.S."/>
            <person name="Levesque C.A."/>
            <person name="van der Lee T.A.J."/>
        </authorList>
    </citation>
    <scope>NUCLEOTIDE SEQUENCE [LARGE SCALE GENOMIC DNA]</scope>
    <source>
        <strain evidence="13 14">CBS 675.73</strain>
    </source>
</reference>
<dbReference type="InterPro" id="IPR050236">
    <property type="entry name" value="Ser_Thr_kinase_AGC"/>
</dbReference>
<dbReference type="SMART" id="SM00220">
    <property type="entry name" value="S_TKc"/>
    <property type="match status" value="1"/>
</dbReference>
<feature type="domain" description="Protein kinase" evidence="12">
    <location>
        <begin position="19"/>
        <end position="288"/>
    </location>
</feature>
<organism evidence="13 14">
    <name type="scientific">Chytriomyces confervae</name>
    <dbReference type="NCBI Taxonomy" id="246404"/>
    <lineage>
        <taxon>Eukaryota</taxon>
        <taxon>Fungi</taxon>
        <taxon>Fungi incertae sedis</taxon>
        <taxon>Chytridiomycota</taxon>
        <taxon>Chytridiomycota incertae sedis</taxon>
        <taxon>Chytridiomycetes</taxon>
        <taxon>Chytridiales</taxon>
        <taxon>Chytriomycetaceae</taxon>
        <taxon>Chytriomyces</taxon>
    </lineage>
</organism>
<dbReference type="Pfam" id="PF14593">
    <property type="entry name" value="PH_3"/>
    <property type="match status" value="1"/>
</dbReference>
<evidence type="ECO:0000256" key="10">
    <source>
        <dbReference type="PROSITE-ProRule" id="PRU10141"/>
    </source>
</evidence>
<dbReference type="InterPro" id="IPR011993">
    <property type="entry name" value="PH-like_dom_sf"/>
</dbReference>
<keyword evidence="3" id="KW-0723">Serine/threonine-protein kinase</keyword>
<dbReference type="Pfam" id="PF00069">
    <property type="entry name" value="Pkinase"/>
    <property type="match status" value="1"/>
</dbReference>
<name>A0A507ESV0_9FUNG</name>
<dbReference type="InterPro" id="IPR017441">
    <property type="entry name" value="Protein_kinase_ATP_BS"/>
</dbReference>
<dbReference type="PANTHER" id="PTHR24356">
    <property type="entry name" value="SERINE/THREONINE-PROTEIN KINASE"/>
    <property type="match status" value="1"/>
</dbReference>
<dbReference type="SUPFAM" id="SSF56112">
    <property type="entry name" value="Protein kinase-like (PK-like)"/>
    <property type="match status" value="1"/>
</dbReference>
<proteinExistence type="inferred from homology"/>
<evidence type="ECO:0000256" key="6">
    <source>
        <dbReference type="ARBA" id="ARBA00022777"/>
    </source>
</evidence>
<dbReference type="Proteomes" id="UP000320333">
    <property type="component" value="Unassembled WGS sequence"/>
</dbReference>
<keyword evidence="4" id="KW-0808">Transferase</keyword>
<dbReference type="AlphaFoldDB" id="A0A507ESV0"/>
<evidence type="ECO:0000256" key="7">
    <source>
        <dbReference type="ARBA" id="ARBA00022840"/>
    </source>
</evidence>
<dbReference type="CDD" id="cd05581">
    <property type="entry name" value="STKc_PDK1"/>
    <property type="match status" value="1"/>
</dbReference>
<sequence>MASASGGPPPPRMRQPRDFTFGRVLGEGSFASVVSATEKETNRRFAVKVVDKKFLVRENKAKYAMVEKEVLNRSNHAFIVKLFYTFQSADSLYFVMELAENGDLLALMRSRIFTREAAVFYTAEIIVGIDYIHSIGVLHRDLKPENILLSADNHIKICDFGSAKIQQPTPKDATSPPPVETHPQQNSFVGTAEYCSPELLNDRSATTASDVWAIGCILFYMYSNRPPFKGPNEYQTFQRILALKYEFPESHLNIDEGVSEARAVVERILVLDSKLRITIPELKMMPFFKSIHNWDGLSESKAPILQKLPMDGTREKLAFSVDELSEWYGRSMNVEDDASMSNTVQQVEIVASEGSPVDSEDNFQYPYETAEAIDEDWGSHSLEGVNDVIMHVEPNQLREVALTAQKSSVLAPILENNELVVMVGTVGRRKGLFMKKVGLMLTDKPRLQFFDCDKYIPSSQIAWSGITSVTLKDNKNFVIESGKKTYNLKDLEQHADRWVSAIKKLL</sequence>
<keyword evidence="6" id="KW-0418">Kinase</keyword>
<dbReference type="InterPro" id="IPR000719">
    <property type="entry name" value="Prot_kinase_dom"/>
</dbReference>
<gene>
    <name evidence="13" type="ORF">CcCBS67573_g07858</name>
</gene>
<dbReference type="Gene3D" id="3.30.200.20">
    <property type="entry name" value="Phosphorylase Kinase, domain 1"/>
    <property type="match status" value="1"/>
</dbReference>
<feature type="binding site" evidence="10">
    <location>
        <position position="48"/>
    </location>
    <ligand>
        <name>ATP</name>
        <dbReference type="ChEBI" id="CHEBI:30616"/>
    </ligand>
</feature>
<comment type="similarity">
    <text evidence="1">Belongs to the protein kinase superfamily. AGC Ser/Thr protein kinase family. PDPK1 subfamily.</text>
</comment>
<evidence type="ECO:0000256" key="11">
    <source>
        <dbReference type="SAM" id="MobiDB-lite"/>
    </source>
</evidence>
<evidence type="ECO:0000256" key="9">
    <source>
        <dbReference type="ARBA" id="ARBA00048679"/>
    </source>
</evidence>
<evidence type="ECO:0000259" key="12">
    <source>
        <dbReference type="PROSITE" id="PS50011"/>
    </source>
</evidence>
<evidence type="ECO:0000256" key="2">
    <source>
        <dbReference type="ARBA" id="ARBA00012513"/>
    </source>
</evidence>
<dbReference type="PANTHER" id="PTHR24356:SF163">
    <property type="entry name" value="3-PHOSPHOINOSITIDE-DEPENDENT PROTEIN KINASE 1-RELATED"/>
    <property type="match status" value="1"/>
</dbReference>
<dbReference type="GO" id="GO:0035556">
    <property type="term" value="P:intracellular signal transduction"/>
    <property type="evidence" value="ECO:0007669"/>
    <property type="project" value="TreeGrafter"/>
</dbReference>
<dbReference type="PROSITE" id="PS00108">
    <property type="entry name" value="PROTEIN_KINASE_ST"/>
    <property type="match status" value="1"/>
</dbReference>
<evidence type="ECO:0000256" key="1">
    <source>
        <dbReference type="ARBA" id="ARBA00010006"/>
    </source>
</evidence>
<evidence type="ECO:0000313" key="14">
    <source>
        <dbReference type="Proteomes" id="UP000320333"/>
    </source>
</evidence>
<dbReference type="InterPro" id="IPR033931">
    <property type="entry name" value="PDK1-typ_PH"/>
</dbReference>
<keyword evidence="5 10" id="KW-0547">Nucleotide-binding</keyword>
<dbReference type="EMBL" id="QEAP01000445">
    <property type="protein sequence ID" value="TPX66395.1"/>
    <property type="molecule type" value="Genomic_DNA"/>
</dbReference>
<dbReference type="SUPFAM" id="SSF50729">
    <property type="entry name" value="PH domain-like"/>
    <property type="match status" value="1"/>
</dbReference>
<dbReference type="STRING" id="246404.A0A507ESV0"/>
<evidence type="ECO:0000256" key="8">
    <source>
        <dbReference type="ARBA" id="ARBA00047899"/>
    </source>
</evidence>
<dbReference type="GO" id="GO:0005524">
    <property type="term" value="F:ATP binding"/>
    <property type="evidence" value="ECO:0007669"/>
    <property type="project" value="UniProtKB-UniRule"/>
</dbReference>
<evidence type="ECO:0000256" key="5">
    <source>
        <dbReference type="ARBA" id="ARBA00022741"/>
    </source>
</evidence>
<comment type="caution">
    <text evidence="13">The sequence shown here is derived from an EMBL/GenBank/DDBJ whole genome shotgun (WGS) entry which is preliminary data.</text>
</comment>
<protein>
    <recommendedName>
        <fullName evidence="2">non-specific serine/threonine protein kinase</fullName>
        <ecNumber evidence="2">2.7.11.1</ecNumber>
    </recommendedName>
</protein>
<dbReference type="InterPro" id="IPR039046">
    <property type="entry name" value="PDPK1"/>
</dbReference>
<keyword evidence="7 10" id="KW-0067">ATP-binding</keyword>
<comment type="catalytic activity">
    <reaction evidence="8">
        <text>L-threonyl-[protein] + ATP = O-phospho-L-threonyl-[protein] + ADP + H(+)</text>
        <dbReference type="Rhea" id="RHEA:46608"/>
        <dbReference type="Rhea" id="RHEA-COMP:11060"/>
        <dbReference type="Rhea" id="RHEA-COMP:11605"/>
        <dbReference type="ChEBI" id="CHEBI:15378"/>
        <dbReference type="ChEBI" id="CHEBI:30013"/>
        <dbReference type="ChEBI" id="CHEBI:30616"/>
        <dbReference type="ChEBI" id="CHEBI:61977"/>
        <dbReference type="ChEBI" id="CHEBI:456216"/>
        <dbReference type="EC" id="2.7.11.1"/>
    </reaction>
</comment>
<dbReference type="EC" id="2.7.11.1" evidence="2"/>
<dbReference type="PROSITE" id="PS50011">
    <property type="entry name" value="PROTEIN_KINASE_DOM"/>
    <property type="match status" value="1"/>
</dbReference>
<evidence type="ECO:0000256" key="3">
    <source>
        <dbReference type="ARBA" id="ARBA00022527"/>
    </source>
</evidence>
<accession>A0A507ESV0</accession>
<dbReference type="PROSITE" id="PS00107">
    <property type="entry name" value="PROTEIN_KINASE_ATP"/>
    <property type="match status" value="1"/>
</dbReference>
<dbReference type="GO" id="GO:0004674">
    <property type="term" value="F:protein serine/threonine kinase activity"/>
    <property type="evidence" value="ECO:0007669"/>
    <property type="project" value="UniProtKB-KW"/>
</dbReference>
<dbReference type="OrthoDB" id="347657at2759"/>
<keyword evidence="14" id="KW-1185">Reference proteome</keyword>
<dbReference type="Gene3D" id="2.30.29.30">
    <property type="entry name" value="Pleckstrin-homology domain (PH domain)/Phosphotyrosine-binding domain (PTB)"/>
    <property type="match status" value="1"/>
</dbReference>
<feature type="region of interest" description="Disordered" evidence="11">
    <location>
        <begin position="166"/>
        <end position="185"/>
    </location>
</feature>